<name>A0AAD5T696_9FUNG</name>
<dbReference type="PANTHER" id="PTHR37015">
    <property type="entry name" value="REVERSE TRANSCRIPTASE DOMAIN-CONTAINING PROTEIN"/>
    <property type="match status" value="1"/>
</dbReference>
<dbReference type="EMBL" id="JADGJH010000228">
    <property type="protein sequence ID" value="KAJ3133057.1"/>
    <property type="molecule type" value="Genomic_DNA"/>
</dbReference>
<accession>A0AAD5T696</accession>
<dbReference type="AlphaFoldDB" id="A0AAD5T696"/>
<protein>
    <submittedName>
        <fullName evidence="1">Uncharacterized protein</fullName>
    </submittedName>
</protein>
<proteinExistence type="predicted"/>
<evidence type="ECO:0000313" key="1">
    <source>
        <dbReference type="EMBL" id="KAJ3133057.1"/>
    </source>
</evidence>
<organism evidence="1 2">
    <name type="scientific">Physocladia obscura</name>
    <dbReference type="NCBI Taxonomy" id="109957"/>
    <lineage>
        <taxon>Eukaryota</taxon>
        <taxon>Fungi</taxon>
        <taxon>Fungi incertae sedis</taxon>
        <taxon>Chytridiomycota</taxon>
        <taxon>Chytridiomycota incertae sedis</taxon>
        <taxon>Chytridiomycetes</taxon>
        <taxon>Chytridiales</taxon>
        <taxon>Chytriomycetaceae</taxon>
        <taxon>Physocladia</taxon>
    </lineage>
</organism>
<keyword evidence="2" id="KW-1185">Reference proteome</keyword>
<gene>
    <name evidence="1" type="ORF">HK100_004711</name>
</gene>
<comment type="caution">
    <text evidence="1">The sequence shown here is derived from an EMBL/GenBank/DDBJ whole genome shotgun (WGS) entry which is preliminary data.</text>
</comment>
<sequence>MLSSSVSSLGRAVSSPTKDMMSIFTNMKLEEIKIQERRMLDQYKRVKNQAADCKTSFFVDGMKSFAIAGTLVHTNLQNVEVLYQSYEIFYSLNHTIWFPLLVRIYLNFGSNVLLLRLIAAHLFGVRAENMDWEMTDEVESVVDSSWNLASDRETDKTVSESYAKTKKEFYRVFKMDPVDVEAVKKFLVENPLKFEPNNIYGDGEAADWKYFIDEMKEFCEYLLTEKVETDDVSLSIKSLLKNDLLSKQKKDILKDFQDNETILNEFAAITTLMLAKIRGGEWNWPEQGVFADVHAAVGGRHRVFLDYDLCNALFLEFVGLKWCIEFR</sequence>
<reference evidence="1" key="1">
    <citation type="submission" date="2020-05" db="EMBL/GenBank/DDBJ databases">
        <title>Phylogenomic resolution of chytrid fungi.</title>
        <authorList>
            <person name="Stajich J.E."/>
            <person name="Amses K."/>
            <person name="Simmons R."/>
            <person name="Seto K."/>
            <person name="Myers J."/>
            <person name="Bonds A."/>
            <person name="Quandt C.A."/>
            <person name="Barry K."/>
            <person name="Liu P."/>
            <person name="Grigoriev I."/>
            <person name="Longcore J.E."/>
            <person name="James T.Y."/>
        </authorList>
    </citation>
    <scope>NUCLEOTIDE SEQUENCE</scope>
    <source>
        <strain evidence="1">JEL0513</strain>
    </source>
</reference>
<dbReference type="PANTHER" id="PTHR37015:SF2">
    <property type="entry name" value="REVERSE TRANSCRIPTASE DOMAIN-CONTAINING PROTEIN"/>
    <property type="match status" value="1"/>
</dbReference>
<dbReference type="Proteomes" id="UP001211907">
    <property type="component" value="Unassembled WGS sequence"/>
</dbReference>
<feature type="non-terminal residue" evidence="1">
    <location>
        <position position="327"/>
    </location>
</feature>
<evidence type="ECO:0000313" key="2">
    <source>
        <dbReference type="Proteomes" id="UP001211907"/>
    </source>
</evidence>